<dbReference type="EMBL" id="MN740430">
    <property type="protein sequence ID" value="QHU06152.1"/>
    <property type="molecule type" value="Genomic_DNA"/>
</dbReference>
<name>A0A6C0JKG5_9ZZZZ</name>
<organism evidence="1">
    <name type="scientific">viral metagenome</name>
    <dbReference type="NCBI Taxonomy" id="1070528"/>
    <lineage>
        <taxon>unclassified sequences</taxon>
        <taxon>metagenomes</taxon>
        <taxon>organismal metagenomes</taxon>
    </lineage>
</organism>
<protein>
    <submittedName>
        <fullName evidence="1">Uncharacterized protein</fullName>
    </submittedName>
</protein>
<accession>A0A6C0JKG5</accession>
<proteinExistence type="predicted"/>
<dbReference type="AlphaFoldDB" id="A0A6C0JKG5"/>
<evidence type="ECO:0000313" key="1">
    <source>
        <dbReference type="EMBL" id="QHU06152.1"/>
    </source>
</evidence>
<sequence length="197" mass="22945">MAYLKKTKATMFQLLTYDNHYLKSQCNDLKQMVKTLQNNVSDLNDFILSHYDISFNLLENIRIITYDCSDNVLSCIHSDSSGNFIKCSDMSDNIIPCVINPNLQLNQTSKTHITDASRCFPYGYPYGYPYYGYPYYPYLNGDDYYYNRGVDAKDIIHPNTNNINLNNTRMNHQLYDKQLTNSNSIHNLPGTHIHIHR</sequence>
<reference evidence="1" key="1">
    <citation type="journal article" date="2020" name="Nature">
        <title>Giant virus diversity and host interactions through global metagenomics.</title>
        <authorList>
            <person name="Schulz F."/>
            <person name="Roux S."/>
            <person name="Paez-Espino D."/>
            <person name="Jungbluth S."/>
            <person name="Walsh D.A."/>
            <person name="Denef V.J."/>
            <person name="McMahon K.D."/>
            <person name="Konstantinidis K.T."/>
            <person name="Eloe-Fadrosh E.A."/>
            <person name="Kyrpides N.C."/>
            <person name="Woyke T."/>
        </authorList>
    </citation>
    <scope>NUCLEOTIDE SEQUENCE</scope>
    <source>
        <strain evidence="1">GVMAG-M-3300027747-57</strain>
    </source>
</reference>